<dbReference type="AlphaFoldDB" id="C7M2L5"/>
<dbReference type="Gene3D" id="3.40.50.620">
    <property type="entry name" value="HUPs"/>
    <property type="match status" value="1"/>
</dbReference>
<evidence type="ECO:0000313" key="4">
    <source>
        <dbReference type="Proteomes" id="UP000000771"/>
    </source>
</evidence>
<organism evidence="3 4">
    <name type="scientific">Acidimicrobium ferrooxidans (strain DSM 10331 / JCM 15462 / NBRC 103882 / ICP)</name>
    <dbReference type="NCBI Taxonomy" id="525909"/>
    <lineage>
        <taxon>Bacteria</taxon>
        <taxon>Bacillati</taxon>
        <taxon>Actinomycetota</taxon>
        <taxon>Acidimicrobiia</taxon>
        <taxon>Acidimicrobiales</taxon>
        <taxon>Acidimicrobiaceae</taxon>
        <taxon>Acidimicrobium</taxon>
    </lineage>
</organism>
<protein>
    <submittedName>
        <fullName evidence="3">UspA domain protein</fullName>
    </submittedName>
</protein>
<sequence length="159" mass="16806">MAELIVVGVDGSQPSRLALRWALAEAALRSATVRVVHVWRSPYDYELAGAGDLGPIADDTALASAARRVLDDVLADIDEDHPTVAVESVLREGDPAEQLCVEARDAQLLVVGAHGHRPFADALIGSVSARVAHHCTGAVVIVPDLGAARHRQRSHVPGH</sequence>
<evidence type="ECO:0000259" key="2">
    <source>
        <dbReference type="Pfam" id="PF00582"/>
    </source>
</evidence>
<gene>
    <name evidence="3" type="ordered locus">Afer_0290</name>
</gene>
<dbReference type="HOGENOM" id="CLU_049301_9_5_11"/>
<dbReference type="EMBL" id="CP001631">
    <property type="protein sequence ID" value="ACU53259.1"/>
    <property type="molecule type" value="Genomic_DNA"/>
</dbReference>
<dbReference type="eggNOG" id="COG0589">
    <property type="taxonomic scope" value="Bacteria"/>
</dbReference>
<dbReference type="STRING" id="525909.Afer_0290"/>
<feature type="domain" description="UspA" evidence="2">
    <location>
        <begin position="3"/>
        <end position="143"/>
    </location>
</feature>
<dbReference type="PANTHER" id="PTHR46553">
    <property type="entry name" value="ADENINE NUCLEOTIDE ALPHA HYDROLASES-LIKE SUPERFAMILY PROTEIN"/>
    <property type="match status" value="1"/>
</dbReference>
<dbReference type="RefSeq" id="WP_015797762.1">
    <property type="nucleotide sequence ID" value="NC_013124.1"/>
</dbReference>
<dbReference type="PANTHER" id="PTHR46553:SF3">
    <property type="entry name" value="ADENINE NUCLEOTIDE ALPHA HYDROLASES-LIKE SUPERFAMILY PROTEIN"/>
    <property type="match status" value="1"/>
</dbReference>
<dbReference type="Proteomes" id="UP000000771">
    <property type="component" value="Chromosome"/>
</dbReference>
<proteinExistence type="inferred from homology"/>
<name>C7M2L5_ACIFD</name>
<reference evidence="3 4" key="1">
    <citation type="journal article" date="2009" name="Stand. Genomic Sci.">
        <title>Complete genome sequence of Acidimicrobium ferrooxidans type strain (ICP).</title>
        <authorList>
            <person name="Clum A."/>
            <person name="Nolan M."/>
            <person name="Lang E."/>
            <person name="Glavina Del Rio T."/>
            <person name="Tice H."/>
            <person name="Copeland A."/>
            <person name="Cheng J.F."/>
            <person name="Lucas S."/>
            <person name="Chen F."/>
            <person name="Bruce D."/>
            <person name="Goodwin L."/>
            <person name="Pitluck S."/>
            <person name="Ivanova N."/>
            <person name="Mavrommatis K."/>
            <person name="Mikhailova N."/>
            <person name="Pati A."/>
            <person name="Chen A."/>
            <person name="Palaniappan K."/>
            <person name="Goker M."/>
            <person name="Spring S."/>
            <person name="Land M."/>
            <person name="Hauser L."/>
            <person name="Chang Y.J."/>
            <person name="Jeffries C.C."/>
            <person name="Chain P."/>
            <person name="Bristow J."/>
            <person name="Eisen J.A."/>
            <person name="Markowitz V."/>
            <person name="Hugenholtz P."/>
            <person name="Kyrpides N.C."/>
            <person name="Klenk H.P."/>
            <person name="Lapidus A."/>
        </authorList>
    </citation>
    <scope>NUCLEOTIDE SEQUENCE [LARGE SCALE GENOMIC DNA]</scope>
    <source>
        <strain evidence="4">DSM 10331 / JCM 15462 / NBRC 103882 / ICP</strain>
    </source>
</reference>
<dbReference type="OrthoDB" id="6174426at2"/>
<dbReference type="InterPro" id="IPR006016">
    <property type="entry name" value="UspA"/>
</dbReference>
<evidence type="ECO:0000256" key="1">
    <source>
        <dbReference type="ARBA" id="ARBA00008791"/>
    </source>
</evidence>
<dbReference type="SUPFAM" id="SSF52402">
    <property type="entry name" value="Adenine nucleotide alpha hydrolases-like"/>
    <property type="match status" value="1"/>
</dbReference>
<dbReference type="PRINTS" id="PR01438">
    <property type="entry name" value="UNVRSLSTRESS"/>
</dbReference>
<dbReference type="CDD" id="cd00293">
    <property type="entry name" value="USP-like"/>
    <property type="match status" value="1"/>
</dbReference>
<dbReference type="InterPro" id="IPR014729">
    <property type="entry name" value="Rossmann-like_a/b/a_fold"/>
</dbReference>
<accession>C7M2L5</accession>
<keyword evidence="4" id="KW-1185">Reference proteome</keyword>
<dbReference type="InterPro" id="IPR006015">
    <property type="entry name" value="Universal_stress_UspA"/>
</dbReference>
<comment type="similarity">
    <text evidence="1">Belongs to the universal stress protein A family.</text>
</comment>
<dbReference type="KEGG" id="afo:Afer_0290"/>
<dbReference type="Pfam" id="PF00582">
    <property type="entry name" value="Usp"/>
    <property type="match status" value="1"/>
</dbReference>
<evidence type="ECO:0000313" key="3">
    <source>
        <dbReference type="EMBL" id="ACU53259.1"/>
    </source>
</evidence>